<dbReference type="EMBL" id="JBHSJB010000027">
    <property type="protein sequence ID" value="MFC5057270.1"/>
    <property type="molecule type" value="Genomic_DNA"/>
</dbReference>
<gene>
    <name evidence="2" type="ORF">ACFPFM_26435</name>
</gene>
<feature type="region of interest" description="Disordered" evidence="1">
    <location>
        <begin position="52"/>
        <end position="80"/>
    </location>
</feature>
<comment type="caution">
    <text evidence="2">The sequence shown here is derived from an EMBL/GenBank/DDBJ whole genome shotgun (WGS) entry which is preliminary data.</text>
</comment>
<sequence length="80" mass="8767">MTASRPAADRRRDRDGFERSGEFRRRRSVAPRHDAGNRHRCLAALELHRHHDPVGEADALDSPGHLDATPGDPPPDGAVG</sequence>
<accession>A0ABV9Y3Q0</accession>
<name>A0ABV9Y3Q0_9PSEU</name>
<evidence type="ECO:0000256" key="1">
    <source>
        <dbReference type="SAM" id="MobiDB-lite"/>
    </source>
</evidence>
<protein>
    <submittedName>
        <fullName evidence="2">Uncharacterized protein</fullName>
    </submittedName>
</protein>
<evidence type="ECO:0000313" key="2">
    <source>
        <dbReference type="EMBL" id="MFC5057270.1"/>
    </source>
</evidence>
<feature type="region of interest" description="Disordered" evidence="1">
    <location>
        <begin position="1"/>
        <end position="37"/>
    </location>
</feature>
<evidence type="ECO:0000313" key="3">
    <source>
        <dbReference type="Proteomes" id="UP001595833"/>
    </source>
</evidence>
<reference evidence="3" key="1">
    <citation type="journal article" date="2019" name="Int. J. Syst. Evol. Microbiol.">
        <title>The Global Catalogue of Microorganisms (GCM) 10K type strain sequencing project: providing services to taxonomists for standard genome sequencing and annotation.</title>
        <authorList>
            <consortium name="The Broad Institute Genomics Platform"/>
            <consortium name="The Broad Institute Genome Sequencing Center for Infectious Disease"/>
            <person name="Wu L."/>
            <person name="Ma J."/>
        </authorList>
    </citation>
    <scope>NUCLEOTIDE SEQUENCE [LARGE SCALE GENOMIC DNA]</scope>
    <source>
        <strain evidence="3">KCTC 12848</strain>
    </source>
</reference>
<feature type="compositionally biased region" description="Pro residues" evidence="1">
    <location>
        <begin position="71"/>
        <end position="80"/>
    </location>
</feature>
<keyword evidence="3" id="KW-1185">Reference proteome</keyword>
<proteinExistence type="predicted"/>
<dbReference type="Proteomes" id="UP001595833">
    <property type="component" value="Unassembled WGS sequence"/>
</dbReference>
<feature type="compositionally biased region" description="Basic and acidic residues" evidence="1">
    <location>
        <begin position="7"/>
        <end position="23"/>
    </location>
</feature>
<dbReference type="RefSeq" id="WP_344037197.1">
    <property type="nucleotide sequence ID" value="NZ_BAAAKE010000006.1"/>
</dbReference>
<organism evidence="2 3">
    <name type="scientific">Saccharothrix xinjiangensis</name>
    <dbReference type="NCBI Taxonomy" id="204798"/>
    <lineage>
        <taxon>Bacteria</taxon>
        <taxon>Bacillati</taxon>
        <taxon>Actinomycetota</taxon>
        <taxon>Actinomycetes</taxon>
        <taxon>Pseudonocardiales</taxon>
        <taxon>Pseudonocardiaceae</taxon>
        <taxon>Saccharothrix</taxon>
    </lineage>
</organism>